<evidence type="ECO:0000256" key="2">
    <source>
        <dbReference type="ARBA" id="ARBA00022598"/>
    </source>
</evidence>
<dbReference type="SUPFAM" id="SSF56091">
    <property type="entry name" value="DNA ligase/mRNA capping enzyme, catalytic domain"/>
    <property type="match status" value="1"/>
</dbReference>
<sequence>MLFQPIKPMLASMQKTFDLRNPEYIYELKADGWRCLLHKQGRKIEVFTRHGNRITEKFPEFQAAADAIQVTEAIIDCEGVCYRDRRTIFDDFNTRGRLSDPAKITEASRRMPATLIAFDVLYTDGKEHINQDLVTRKQILQEIIEPNDVITPTLFVDELGDWLLEWSKQNHWEGIVAKHKRSKYALDTRSSDWIKIKNFRSIDVVILGYRLKPRFGLLVGLHFPTVSYKPVATVELGFNQVEKQAFLEVAKQIHTYRDRRGVQWVEPLLCCEIQYLDRTEKHNLRITSFKRFLPHKNPEECKWVS</sequence>
<dbReference type="EMBL" id="BOQE01000001">
    <property type="protein sequence ID" value="GIM44494.1"/>
    <property type="molecule type" value="Genomic_DNA"/>
</dbReference>
<keyword evidence="6" id="KW-1185">Reference proteome</keyword>
<dbReference type="InterPro" id="IPR050191">
    <property type="entry name" value="ATP-dep_DNA_ligase"/>
</dbReference>
<accession>A0AAV4LA06</accession>
<comment type="similarity">
    <text evidence="1">Belongs to the ATP-dependent DNA ligase family.</text>
</comment>
<dbReference type="GO" id="GO:0003910">
    <property type="term" value="F:DNA ligase (ATP) activity"/>
    <property type="evidence" value="ECO:0007669"/>
    <property type="project" value="UniProtKB-EC"/>
</dbReference>
<dbReference type="InterPro" id="IPR016059">
    <property type="entry name" value="DNA_ligase_ATP-dep_CS"/>
</dbReference>
<dbReference type="Pfam" id="PF01068">
    <property type="entry name" value="DNA_ligase_A_M"/>
    <property type="match status" value="1"/>
</dbReference>
<dbReference type="PANTHER" id="PTHR45674">
    <property type="entry name" value="DNA LIGASE 1/3 FAMILY MEMBER"/>
    <property type="match status" value="1"/>
</dbReference>
<dbReference type="InterPro" id="IPR012310">
    <property type="entry name" value="DNA_ligase_ATP-dep_cent"/>
</dbReference>
<dbReference type="GO" id="GO:0006310">
    <property type="term" value="P:DNA recombination"/>
    <property type="evidence" value="ECO:0007669"/>
    <property type="project" value="InterPro"/>
</dbReference>
<organism evidence="5 6">
    <name type="scientific">Collibacillus ludicampi</name>
    <dbReference type="NCBI Taxonomy" id="2771369"/>
    <lineage>
        <taxon>Bacteria</taxon>
        <taxon>Bacillati</taxon>
        <taxon>Bacillota</taxon>
        <taxon>Bacilli</taxon>
        <taxon>Bacillales</taxon>
        <taxon>Alicyclobacillaceae</taxon>
        <taxon>Collibacillus</taxon>
    </lineage>
</organism>
<dbReference type="SUPFAM" id="SSF50249">
    <property type="entry name" value="Nucleic acid-binding proteins"/>
    <property type="match status" value="1"/>
</dbReference>
<dbReference type="Gene3D" id="2.40.50.140">
    <property type="entry name" value="Nucleic acid-binding proteins"/>
    <property type="match status" value="1"/>
</dbReference>
<feature type="domain" description="ATP-dependent DNA ligase family profile" evidence="4">
    <location>
        <begin position="106"/>
        <end position="197"/>
    </location>
</feature>
<evidence type="ECO:0000313" key="6">
    <source>
        <dbReference type="Proteomes" id="UP001057291"/>
    </source>
</evidence>
<dbReference type="InterPro" id="IPR012340">
    <property type="entry name" value="NA-bd_OB-fold"/>
</dbReference>
<evidence type="ECO:0000256" key="1">
    <source>
        <dbReference type="ARBA" id="ARBA00007572"/>
    </source>
</evidence>
<dbReference type="GO" id="GO:0006281">
    <property type="term" value="P:DNA repair"/>
    <property type="evidence" value="ECO:0007669"/>
    <property type="project" value="InterPro"/>
</dbReference>
<dbReference type="PANTHER" id="PTHR45674:SF4">
    <property type="entry name" value="DNA LIGASE 1"/>
    <property type="match status" value="1"/>
</dbReference>
<protein>
    <submittedName>
        <fullName evidence="5">ATP-dependent DNA ligase</fullName>
    </submittedName>
</protein>
<dbReference type="Gene3D" id="3.30.470.30">
    <property type="entry name" value="DNA ligase/mRNA capping enzyme"/>
    <property type="match status" value="1"/>
</dbReference>
<comment type="catalytic activity">
    <reaction evidence="3">
        <text>ATP + (deoxyribonucleotide)n-3'-hydroxyl + 5'-phospho-(deoxyribonucleotide)m = (deoxyribonucleotide)n+m + AMP + diphosphate.</text>
        <dbReference type="EC" id="6.5.1.1"/>
    </reaction>
</comment>
<evidence type="ECO:0000259" key="4">
    <source>
        <dbReference type="PROSITE" id="PS50160"/>
    </source>
</evidence>
<dbReference type="PROSITE" id="PS00697">
    <property type="entry name" value="DNA_LIGASE_A1"/>
    <property type="match status" value="1"/>
</dbReference>
<proteinExistence type="inferred from homology"/>
<dbReference type="PROSITE" id="PS50160">
    <property type="entry name" value="DNA_LIGASE_A3"/>
    <property type="match status" value="1"/>
</dbReference>
<evidence type="ECO:0000313" key="5">
    <source>
        <dbReference type="EMBL" id="GIM44494.1"/>
    </source>
</evidence>
<dbReference type="AlphaFoldDB" id="A0AAV4LA06"/>
<comment type="caution">
    <text evidence="5">The sequence shown here is derived from an EMBL/GenBank/DDBJ whole genome shotgun (WGS) entry which is preliminary data.</text>
</comment>
<dbReference type="RefSeq" id="WP_282197770.1">
    <property type="nucleotide sequence ID" value="NZ_BOQE01000001.1"/>
</dbReference>
<dbReference type="Proteomes" id="UP001057291">
    <property type="component" value="Unassembled WGS sequence"/>
</dbReference>
<name>A0AAV4LA06_9BACL</name>
<evidence type="ECO:0000256" key="3">
    <source>
        <dbReference type="ARBA" id="ARBA00034003"/>
    </source>
</evidence>
<keyword evidence="2 5" id="KW-0436">Ligase</keyword>
<reference evidence="5" key="1">
    <citation type="journal article" date="2023" name="Int. J. Syst. Evol. Microbiol.">
        <title>Collibacillus ludicampi gen. nov., sp. nov., a new soil bacterium of the family Alicyclobacillaceae.</title>
        <authorList>
            <person name="Jojima T."/>
            <person name="Ioku Y."/>
            <person name="Fukuta Y."/>
            <person name="Shirasaka N."/>
            <person name="Matsumura Y."/>
            <person name="Mori M."/>
        </authorList>
    </citation>
    <scope>NUCLEOTIDE SEQUENCE</scope>
    <source>
        <strain evidence="5">TP075</strain>
    </source>
</reference>
<dbReference type="GO" id="GO:0005524">
    <property type="term" value="F:ATP binding"/>
    <property type="evidence" value="ECO:0007669"/>
    <property type="project" value="InterPro"/>
</dbReference>
<gene>
    <name evidence="5" type="ORF">DNHGIG_00430</name>
</gene>